<dbReference type="PANTHER" id="PTHR43031:SF17">
    <property type="entry name" value="SULFURTRANSFERASE YTWF-RELATED"/>
    <property type="match status" value="1"/>
</dbReference>
<dbReference type="InterPro" id="IPR036873">
    <property type="entry name" value="Rhodanese-like_dom_sf"/>
</dbReference>
<dbReference type="AlphaFoldDB" id="A0A845DWJ2"/>
<dbReference type="PANTHER" id="PTHR43031">
    <property type="entry name" value="FAD-DEPENDENT OXIDOREDUCTASE"/>
    <property type="match status" value="1"/>
</dbReference>
<accession>A0A845DWJ2</accession>
<dbReference type="Gene3D" id="3.40.250.10">
    <property type="entry name" value="Rhodanese-like domain"/>
    <property type="match status" value="1"/>
</dbReference>
<dbReference type="SMART" id="SM00450">
    <property type="entry name" value="RHOD"/>
    <property type="match status" value="1"/>
</dbReference>
<dbReference type="OrthoDB" id="9800872at2"/>
<gene>
    <name evidence="2" type="ORF">GLW04_14845</name>
</gene>
<dbReference type="InterPro" id="IPR050229">
    <property type="entry name" value="GlpE_sulfurtransferase"/>
</dbReference>
<dbReference type="Proteomes" id="UP000460949">
    <property type="component" value="Unassembled WGS sequence"/>
</dbReference>
<evidence type="ECO:0000313" key="2">
    <source>
        <dbReference type="EMBL" id="MYL21179.1"/>
    </source>
</evidence>
<feature type="domain" description="Rhodanese" evidence="1">
    <location>
        <begin position="18"/>
        <end position="103"/>
    </location>
</feature>
<sequence length="103" mass="11767">MNQIKEVTPQEVENKLEENEEFTIIDVREDEEVAEGMIPGARHIKLGDIPQSVDQLPKDESYVMVCRSGRRSMNASEFMKEKGFTDVSNMEGGMLKWNGELVF</sequence>
<dbReference type="CDD" id="cd00158">
    <property type="entry name" value="RHOD"/>
    <property type="match status" value="1"/>
</dbReference>
<evidence type="ECO:0000259" key="1">
    <source>
        <dbReference type="PROSITE" id="PS50206"/>
    </source>
</evidence>
<dbReference type="RefSeq" id="WP_160838610.1">
    <property type="nucleotide sequence ID" value="NZ_WMET01000003.1"/>
</dbReference>
<dbReference type="InterPro" id="IPR001763">
    <property type="entry name" value="Rhodanese-like_dom"/>
</dbReference>
<dbReference type="EMBL" id="WMET01000003">
    <property type="protein sequence ID" value="MYL21179.1"/>
    <property type="molecule type" value="Genomic_DNA"/>
</dbReference>
<reference evidence="2 3" key="1">
    <citation type="submission" date="2019-11" db="EMBL/GenBank/DDBJ databases">
        <title>Genome sequences of 17 halophilic strains isolated from different environments.</title>
        <authorList>
            <person name="Furrow R.E."/>
        </authorList>
    </citation>
    <scope>NUCLEOTIDE SEQUENCE [LARGE SCALE GENOMIC DNA]</scope>
    <source>
        <strain evidence="2 3">22511_23_Filter</strain>
    </source>
</reference>
<proteinExistence type="predicted"/>
<dbReference type="PROSITE" id="PS50206">
    <property type="entry name" value="RHODANESE_3"/>
    <property type="match status" value="1"/>
</dbReference>
<dbReference type="SUPFAM" id="SSF52821">
    <property type="entry name" value="Rhodanese/Cell cycle control phosphatase"/>
    <property type="match status" value="1"/>
</dbReference>
<comment type="caution">
    <text evidence="2">The sequence shown here is derived from an EMBL/GenBank/DDBJ whole genome shotgun (WGS) entry which is preliminary data.</text>
</comment>
<name>A0A845DWJ2_9BACI</name>
<evidence type="ECO:0000313" key="3">
    <source>
        <dbReference type="Proteomes" id="UP000460949"/>
    </source>
</evidence>
<organism evidence="2 3">
    <name type="scientific">Halobacillus litoralis</name>
    <dbReference type="NCBI Taxonomy" id="45668"/>
    <lineage>
        <taxon>Bacteria</taxon>
        <taxon>Bacillati</taxon>
        <taxon>Bacillota</taxon>
        <taxon>Bacilli</taxon>
        <taxon>Bacillales</taxon>
        <taxon>Bacillaceae</taxon>
        <taxon>Halobacillus</taxon>
    </lineage>
</organism>
<dbReference type="Pfam" id="PF00581">
    <property type="entry name" value="Rhodanese"/>
    <property type="match status" value="1"/>
</dbReference>
<protein>
    <submittedName>
        <fullName evidence="2">Rhodanese-like domain-containing protein</fullName>
    </submittedName>
</protein>